<dbReference type="Pfam" id="PF02885">
    <property type="entry name" value="Glycos_trans_3N"/>
    <property type="match status" value="1"/>
</dbReference>
<keyword evidence="5 8" id="KW-0808">Transferase</keyword>
<dbReference type="SUPFAM" id="SSF54680">
    <property type="entry name" value="Pyrimidine nucleoside phosphorylase C-terminal domain"/>
    <property type="match status" value="1"/>
</dbReference>
<evidence type="ECO:0000256" key="2">
    <source>
        <dbReference type="ARBA" id="ARBA00011738"/>
    </source>
</evidence>
<dbReference type="Gene3D" id="1.20.970.10">
    <property type="entry name" value="Transferase, Pyrimidine Nucleoside Phosphorylase, Chain C"/>
    <property type="match status" value="1"/>
</dbReference>
<name>A0A1L5PH97_RHIET</name>
<dbReference type="InterPro" id="IPR017459">
    <property type="entry name" value="Glycosyl_Trfase_fam3_N_dom"/>
</dbReference>
<dbReference type="PIRSF" id="PIRSF000478">
    <property type="entry name" value="TP_PyNP"/>
    <property type="match status" value="1"/>
</dbReference>
<evidence type="ECO:0000256" key="3">
    <source>
        <dbReference type="ARBA" id="ARBA00011892"/>
    </source>
</evidence>
<dbReference type="EMBL" id="CP017244">
    <property type="protein sequence ID" value="APO79492.1"/>
    <property type="molecule type" value="Genomic_DNA"/>
</dbReference>
<dbReference type="NCBIfam" id="TIGR02644">
    <property type="entry name" value="Y_phosphoryl"/>
    <property type="match status" value="1"/>
</dbReference>
<dbReference type="GO" id="GO:0006206">
    <property type="term" value="P:pyrimidine nucleobase metabolic process"/>
    <property type="evidence" value="ECO:0007669"/>
    <property type="project" value="InterPro"/>
</dbReference>
<dbReference type="Pfam" id="PF07831">
    <property type="entry name" value="PYNP_C"/>
    <property type="match status" value="1"/>
</dbReference>
<sequence>MSLFLPAQVIRAKRNGERLSDGEISRFVEGITKREVSEAQIAAFTMAAFLNGMTPQETAALTLAMRDSGKVVDWSGSGIAHRTIIDKHSTGGTGDEKVSLILAPLVAACGVHVPMISARGLGHTGGEVDLMEAIPGCDIAPPADRFVCAMATAGSAIIGPTRELAPADAAIYSVRDVTATVESIPLITSSILSKKLASGVSGLVMSVNYGSGAFMPTFDDARALAESLISVAEIVSLPIVTLLIDMDEVMGDAIGSRLQVREAIDFLGGQKQEGRLRRLVIALSAEILLMAGLATSTEEAETLLEARLADGSALDRFSRMVAALGGPTDLIENLDEYFPTAPVVAPVPSSADGHVHRIDAYSMGLAMVGLGAGRKIASDSIDHDVGLTGMVHVGDLTKAGDPLCVLHCRSQADFDTAAQAIRAAVLVEPAQPERRRVVTGRLSTLNQKS</sequence>
<dbReference type="Gene3D" id="3.40.1030.10">
    <property type="entry name" value="Nucleoside phosphorylase/phosphoribosyltransferase catalytic domain"/>
    <property type="match status" value="1"/>
</dbReference>
<evidence type="ECO:0000256" key="4">
    <source>
        <dbReference type="ARBA" id="ARBA00022676"/>
    </source>
</evidence>
<proteinExistence type="inferred from homology"/>
<dbReference type="InterPro" id="IPR013102">
    <property type="entry name" value="PYNP_C"/>
</dbReference>
<dbReference type="GO" id="GO:0006213">
    <property type="term" value="P:pyrimidine nucleoside metabolic process"/>
    <property type="evidence" value="ECO:0007669"/>
    <property type="project" value="InterPro"/>
</dbReference>
<geneLocation type="plasmid" evidence="9">
    <name>prsp8c3c</name>
</geneLocation>
<reference evidence="8 9" key="1">
    <citation type="submission" date="2016-09" db="EMBL/GenBank/DDBJ databases">
        <title>The complete genome sequences of Rhizobium gallicum, symbiovars gallicum and phaseoli, symbionts associated to common bean (Phaseolus vulgaris).</title>
        <authorList>
            <person name="Bustos P."/>
            <person name="Santamaria R.I."/>
            <person name="Perez-Carrascal O.M."/>
            <person name="Juarez S."/>
            <person name="Lozano L."/>
            <person name="Martinez-Flores I."/>
            <person name="Martinez-Romero E."/>
            <person name="Cevallos M."/>
            <person name="Romero D."/>
            <person name="Davila G."/>
            <person name="Gonzalez V."/>
        </authorList>
    </citation>
    <scope>NUCLEOTIDE SEQUENCE [LARGE SCALE GENOMIC DNA]</scope>
    <source>
        <strain evidence="8 9">8C-3</strain>
        <plasmid evidence="9">Plasmid prsp8c3c</plasmid>
    </source>
</reference>
<keyword evidence="8" id="KW-0614">Plasmid</keyword>
<dbReference type="RefSeq" id="WP_074065208.1">
    <property type="nucleotide sequence ID" value="NZ_CP017244.1"/>
</dbReference>
<evidence type="ECO:0000313" key="9">
    <source>
        <dbReference type="Proteomes" id="UP000185109"/>
    </source>
</evidence>
<feature type="domain" description="Pyrimidine nucleoside phosphorylase C-terminal" evidence="7">
    <location>
        <begin position="354"/>
        <end position="428"/>
    </location>
</feature>
<dbReference type="EC" id="2.4.2.4" evidence="3"/>
<comment type="similarity">
    <text evidence="1">Belongs to the thymidine/pyrimidine-nucleoside phosphorylase family.</text>
</comment>
<dbReference type="InterPro" id="IPR000053">
    <property type="entry name" value="Thymidine/pyrmidine_PPase"/>
</dbReference>
<dbReference type="SUPFAM" id="SSF52418">
    <property type="entry name" value="Nucleoside phosphorylase/phosphoribosyltransferase catalytic domain"/>
    <property type="match status" value="1"/>
</dbReference>
<dbReference type="InterPro" id="IPR018090">
    <property type="entry name" value="Pyrmidine_PPas_bac/euk"/>
</dbReference>
<dbReference type="InterPro" id="IPR035902">
    <property type="entry name" value="Nuc_phospho_transferase"/>
</dbReference>
<evidence type="ECO:0000313" key="8">
    <source>
        <dbReference type="EMBL" id="APO79492.1"/>
    </source>
</evidence>
<gene>
    <name evidence="8" type="primary">deoA-2</name>
    <name evidence="8" type="ORF">AM571_PC01761</name>
</gene>
<dbReference type="Gene3D" id="3.90.1170.30">
    <property type="entry name" value="Pyrimidine nucleoside phosphorylase-like, C-terminal domain"/>
    <property type="match status" value="1"/>
</dbReference>
<dbReference type="InterPro" id="IPR036566">
    <property type="entry name" value="PYNP-like_C_sf"/>
</dbReference>
<evidence type="ECO:0000256" key="5">
    <source>
        <dbReference type="ARBA" id="ARBA00022679"/>
    </source>
</evidence>
<keyword evidence="4 8" id="KW-0328">Glycosyltransferase</keyword>
<dbReference type="NCBIfam" id="NF004490">
    <property type="entry name" value="PRK05820.1"/>
    <property type="match status" value="1"/>
</dbReference>
<evidence type="ECO:0000259" key="7">
    <source>
        <dbReference type="SMART" id="SM00941"/>
    </source>
</evidence>
<accession>A0A1L5PH97</accession>
<dbReference type="Proteomes" id="UP000185109">
    <property type="component" value="Plasmid pRsp8C3c"/>
</dbReference>
<dbReference type="GO" id="GO:0005829">
    <property type="term" value="C:cytosol"/>
    <property type="evidence" value="ECO:0007669"/>
    <property type="project" value="TreeGrafter"/>
</dbReference>
<dbReference type="SUPFAM" id="SSF47648">
    <property type="entry name" value="Nucleoside phosphorylase/phosphoribosyltransferase N-terminal domain"/>
    <property type="match status" value="1"/>
</dbReference>
<comment type="catalytic activity">
    <reaction evidence="6">
        <text>thymidine + phosphate = 2-deoxy-alpha-D-ribose 1-phosphate + thymine</text>
        <dbReference type="Rhea" id="RHEA:16037"/>
        <dbReference type="ChEBI" id="CHEBI:17748"/>
        <dbReference type="ChEBI" id="CHEBI:17821"/>
        <dbReference type="ChEBI" id="CHEBI:43474"/>
        <dbReference type="ChEBI" id="CHEBI:57259"/>
        <dbReference type="EC" id="2.4.2.4"/>
    </reaction>
</comment>
<dbReference type="GO" id="GO:0004645">
    <property type="term" value="F:1,4-alpha-oligoglucan phosphorylase activity"/>
    <property type="evidence" value="ECO:0007669"/>
    <property type="project" value="InterPro"/>
</dbReference>
<dbReference type="GO" id="GO:0009032">
    <property type="term" value="F:thymidine phosphorylase activity"/>
    <property type="evidence" value="ECO:0007669"/>
    <property type="project" value="UniProtKB-EC"/>
</dbReference>
<dbReference type="InterPro" id="IPR036320">
    <property type="entry name" value="Glycosyl_Trfase_fam3_N_dom_sf"/>
</dbReference>
<evidence type="ECO:0000256" key="1">
    <source>
        <dbReference type="ARBA" id="ARBA00006915"/>
    </source>
</evidence>
<dbReference type="FunFam" id="3.40.1030.10:FF:000003">
    <property type="entry name" value="Pyrimidine-nucleoside phosphorylase"/>
    <property type="match status" value="1"/>
</dbReference>
<evidence type="ECO:0000256" key="6">
    <source>
        <dbReference type="ARBA" id="ARBA00048550"/>
    </source>
</evidence>
<comment type="subunit">
    <text evidence="2">Homodimer.</text>
</comment>
<dbReference type="Pfam" id="PF00591">
    <property type="entry name" value="Glycos_transf_3"/>
    <property type="match status" value="1"/>
</dbReference>
<dbReference type="PANTHER" id="PTHR10515:SF0">
    <property type="entry name" value="THYMIDINE PHOSPHORYLASE"/>
    <property type="match status" value="1"/>
</dbReference>
<protein>
    <recommendedName>
        <fullName evidence="3">thymidine phosphorylase</fullName>
        <ecNumber evidence="3">2.4.2.4</ecNumber>
    </recommendedName>
</protein>
<dbReference type="PANTHER" id="PTHR10515">
    <property type="entry name" value="THYMIDINE PHOSPHORYLASE"/>
    <property type="match status" value="1"/>
</dbReference>
<dbReference type="AlphaFoldDB" id="A0A1L5PH97"/>
<organism evidence="8 9">
    <name type="scientific">Rhizobium etli 8C-3</name>
    <dbReference type="NCBI Taxonomy" id="538025"/>
    <lineage>
        <taxon>Bacteria</taxon>
        <taxon>Pseudomonadati</taxon>
        <taxon>Pseudomonadota</taxon>
        <taxon>Alphaproteobacteria</taxon>
        <taxon>Hyphomicrobiales</taxon>
        <taxon>Rhizobiaceae</taxon>
        <taxon>Rhizobium/Agrobacterium group</taxon>
        <taxon>Rhizobium</taxon>
    </lineage>
</organism>
<dbReference type="SMART" id="SM00941">
    <property type="entry name" value="PYNP_C"/>
    <property type="match status" value="1"/>
</dbReference>
<dbReference type="InterPro" id="IPR000312">
    <property type="entry name" value="Glycosyl_Trfase_fam3"/>
</dbReference>